<evidence type="ECO:0000313" key="15">
    <source>
        <dbReference type="EMBL" id="SBV53272.1"/>
    </source>
</evidence>
<dbReference type="Pfam" id="PF03796">
    <property type="entry name" value="DnaB_C"/>
    <property type="match status" value="1"/>
</dbReference>
<evidence type="ECO:0000256" key="10">
    <source>
        <dbReference type="ARBA" id="ARBA00044969"/>
    </source>
</evidence>
<keyword evidence="5" id="KW-0378">Hydrolase</keyword>
<dbReference type="GO" id="GO:1990077">
    <property type="term" value="C:primosome complex"/>
    <property type="evidence" value="ECO:0007669"/>
    <property type="project" value="UniProtKB-KW"/>
</dbReference>
<keyword evidence="17" id="KW-1185">Reference proteome</keyword>
<dbReference type="GO" id="GO:0043139">
    <property type="term" value="F:5'-3' DNA helicase activity"/>
    <property type="evidence" value="ECO:0007669"/>
    <property type="project" value="UniProtKB-EC"/>
</dbReference>
<evidence type="ECO:0000313" key="14">
    <source>
        <dbReference type="EMBL" id="PPV04720.1"/>
    </source>
</evidence>
<organism evidence="15 16">
    <name type="scientific">Xanthomonas bromi</name>
    <dbReference type="NCBI Taxonomy" id="56449"/>
    <lineage>
        <taxon>Bacteria</taxon>
        <taxon>Pseudomonadati</taxon>
        <taxon>Pseudomonadota</taxon>
        <taxon>Gammaproteobacteria</taxon>
        <taxon>Lysobacterales</taxon>
        <taxon>Lysobacteraceae</taxon>
        <taxon>Xanthomonas</taxon>
    </lineage>
</organism>
<evidence type="ECO:0000256" key="4">
    <source>
        <dbReference type="ARBA" id="ARBA00022741"/>
    </source>
</evidence>
<feature type="region of interest" description="Disordered" evidence="12">
    <location>
        <begin position="416"/>
        <end position="451"/>
    </location>
</feature>
<evidence type="ECO:0000313" key="16">
    <source>
        <dbReference type="Proteomes" id="UP000092503"/>
    </source>
</evidence>
<keyword evidence="4" id="KW-0547">Nucleotide-binding</keyword>
<keyword evidence="3" id="KW-0235">DNA replication</keyword>
<reference evidence="14 17" key="2">
    <citation type="submission" date="2016-08" db="EMBL/GenBank/DDBJ databases">
        <title>Evolution of the type three secretion system and type three effector repertoires in Xanthomonas.</title>
        <authorList>
            <person name="Merda D."/>
            <person name="Briand M."/>
            <person name="Bosis E."/>
            <person name="Rousseau C."/>
            <person name="Portier P."/>
            <person name="Jacques M.-A."/>
            <person name="Fischer-Le Saux M."/>
        </authorList>
    </citation>
    <scope>NUCLEOTIDE SEQUENCE [LARGE SCALE GENOMIC DNA]</scope>
    <source>
        <strain evidence="14 17">CFBP1976</strain>
    </source>
</reference>
<evidence type="ECO:0000256" key="7">
    <source>
        <dbReference type="ARBA" id="ARBA00022840"/>
    </source>
</evidence>
<dbReference type="RefSeq" id="WP_065470357.1">
    <property type="nucleotide sequence ID" value="NZ_FLTX01000101.1"/>
</dbReference>
<dbReference type="InterPro" id="IPR027417">
    <property type="entry name" value="P-loop_NTPase"/>
</dbReference>
<dbReference type="EMBL" id="MDCE01000062">
    <property type="protein sequence ID" value="PPV04720.1"/>
    <property type="molecule type" value="Genomic_DNA"/>
</dbReference>
<evidence type="ECO:0000256" key="2">
    <source>
        <dbReference type="ARBA" id="ARBA00022515"/>
    </source>
</evidence>
<protein>
    <recommendedName>
        <fullName evidence="10">DNA 5'-3' helicase</fullName>
        <ecNumber evidence="10">5.6.2.3</ecNumber>
    </recommendedName>
</protein>
<dbReference type="AlphaFoldDB" id="A0A1C3NS90"/>
<dbReference type="EC" id="5.6.2.3" evidence="10"/>
<dbReference type="STRING" id="56449.XBLMG947_4089"/>
<sequence length="451" mass="49572">MRRPEFDAESAVLACLLRDPTCYWHIADLLQGDDFGDRECRALFEAIKAEIVAGRPSDVVTLGERHPAIADVALEIYVHSIGNPRYVRNYAALVSQRELLRRVRQAGSRIAHLGAEEDVYGEAQRILATCMPKLTGNGPRHISEFVRSSMKGMMTRFNTDNDMTGVATGFDPLDDLIGGWQPTDLIIVAARPSIGKSAFALQTLLHGTRPDGGVNGFLASLEMSGEQLADRAISKLGRINAMHIRRPKLMEEEEWASAPAAAQQLAKHLLYVDDASSLSVEGVCARARQVAAEAGALGLVVVDYLTYIDLPRKENQEQGIQHITRSLKRLAKELRVPVILLSQLNRDGDDEPSLKHLRGSGSIEQDADVVILLHRPDKANRAVVKVTLAKQRNGALGEFYLGADMARQSFTPIEWAPQQDPMVPPTKPKFRATKSGPATVGRRYSHGGEHD</sequence>
<evidence type="ECO:0000256" key="9">
    <source>
        <dbReference type="ARBA" id="ARBA00023235"/>
    </source>
</evidence>
<dbReference type="SUPFAM" id="SSF52540">
    <property type="entry name" value="P-loop containing nucleoside triphosphate hydrolases"/>
    <property type="match status" value="1"/>
</dbReference>
<dbReference type="GO" id="GO:0005829">
    <property type="term" value="C:cytosol"/>
    <property type="evidence" value="ECO:0007669"/>
    <property type="project" value="TreeGrafter"/>
</dbReference>
<evidence type="ECO:0000259" key="13">
    <source>
        <dbReference type="PROSITE" id="PS51199"/>
    </source>
</evidence>
<dbReference type="Proteomes" id="UP000239710">
    <property type="component" value="Unassembled WGS sequence"/>
</dbReference>
<dbReference type="GO" id="GO:0006269">
    <property type="term" value="P:DNA replication, synthesis of primer"/>
    <property type="evidence" value="ECO:0007669"/>
    <property type="project" value="UniProtKB-KW"/>
</dbReference>
<comment type="similarity">
    <text evidence="1">Belongs to the helicase family. DnaB subfamily.</text>
</comment>
<dbReference type="PANTHER" id="PTHR30153">
    <property type="entry name" value="REPLICATIVE DNA HELICASE DNAB"/>
    <property type="match status" value="1"/>
</dbReference>
<dbReference type="GO" id="GO:0016787">
    <property type="term" value="F:hydrolase activity"/>
    <property type="evidence" value="ECO:0007669"/>
    <property type="project" value="UniProtKB-KW"/>
</dbReference>
<comment type="catalytic activity">
    <reaction evidence="11">
        <text>ATP + H2O = ADP + phosphate + H(+)</text>
        <dbReference type="Rhea" id="RHEA:13065"/>
        <dbReference type="ChEBI" id="CHEBI:15377"/>
        <dbReference type="ChEBI" id="CHEBI:15378"/>
        <dbReference type="ChEBI" id="CHEBI:30616"/>
        <dbReference type="ChEBI" id="CHEBI:43474"/>
        <dbReference type="ChEBI" id="CHEBI:456216"/>
        <dbReference type="EC" id="5.6.2.3"/>
    </reaction>
</comment>
<reference evidence="15 16" key="1">
    <citation type="submission" date="2016-06" db="EMBL/GenBank/DDBJ databases">
        <authorList>
            <person name="Kjaerup R.B."/>
            <person name="Dalgaard T.S."/>
            <person name="Juul-Madsen H.R."/>
        </authorList>
    </citation>
    <scope>NUCLEOTIDE SEQUENCE [LARGE SCALE GENOMIC DNA]</scope>
    <source>
        <strain evidence="15">LMG947</strain>
    </source>
</reference>
<evidence type="ECO:0000256" key="6">
    <source>
        <dbReference type="ARBA" id="ARBA00022806"/>
    </source>
</evidence>
<dbReference type="Gene3D" id="1.10.860.10">
    <property type="entry name" value="DNAb Helicase, Chain A"/>
    <property type="match status" value="1"/>
</dbReference>
<dbReference type="GO" id="GO:0005524">
    <property type="term" value="F:ATP binding"/>
    <property type="evidence" value="ECO:0007669"/>
    <property type="project" value="UniProtKB-KW"/>
</dbReference>
<dbReference type="SUPFAM" id="SSF48024">
    <property type="entry name" value="N-terminal domain of DnaB helicase"/>
    <property type="match status" value="1"/>
</dbReference>
<name>A0A1C3NS90_9XANT</name>
<dbReference type="InterPro" id="IPR007693">
    <property type="entry name" value="DNA_helicase_DnaB-like_N"/>
</dbReference>
<keyword evidence="9" id="KW-0413">Isomerase</keyword>
<keyword evidence="6 15" id="KW-0347">Helicase</keyword>
<proteinExistence type="inferred from homology"/>
<dbReference type="Proteomes" id="UP000092503">
    <property type="component" value="Unassembled WGS sequence"/>
</dbReference>
<evidence type="ECO:0000256" key="12">
    <source>
        <dbReference type="SAM" id="MobiDB-lite"/>
    </source>
</evidence>
<dbReference type="CDD" id="cd00984">
    <property type="entry name" value="DnaB_C"/>
    <property type="match status" value="1"/>
</dbReference>
<dbReference type="OrthoDB" id="9773982at2"/>
<dbReference type="EMBL" id="FLTX01000101">
    <property type="protein sequence ID" value="SBV53272.1"/>
    <property type="molecule type" value="Genomic_DNA"/>
</dbReference>
<evidence type="ECO:0000256" key="5">
    <source>
        <dbReference type="ARBA" id="ARBA00022801"/>
    </source>
</evidence>
<dbReference type="PROSITE" id="PS51199">
    <property type="entry name" value="SF4_HELICASE"/>
    <property type="match status" value="1"/>
</dbReference>
<feature type="domain" description="SF4 helicase" evidence="13">
    <location>
        <begin position="159"/>
        <end position="417"/>
    </location>
</feature>
<dbReference type="InterPro" id="IPR016136">
    <property type="entry name" value="DNA_helicase_N/primase_C"/>
</dbReference>
<accession>A0A1C3NS90</accession>
<dbReference type="Gene3D" id="3.40.50.300">
    <property type="entry name" value="P-loop containing nucleotide triphosphate hydrolases"/>
    <property type="match status" value="1"/>
</dbReference>
<evidence type="ECO:0000256" key="11">
    <source>
        <dbReference type="ARBA" id="ARBA00048954"/>
    </source>
</evidence>
<evidence type="ECO:0000256" key="1">
    <source>
        <dbReference type="ARBA" id="ARBA00008428"/>
    </source>
</evidence>
<dbReference type="Pfam" id="PF00772">
    <property type="entry name" value="DnaB"/>
    <property type="match status" value="1"/>
</dbReference>
<dbReference type="PANTHER" id="PTHR30153:SF2">
    <property type="entry name" value="REPLICATIVE DNA HELICASE"/>
    <property type="match status" value="1"/>
</dbReference>
<evidence type="ECO:0000313" key="17">
    <source>
        <dbReference type="Proteomes" id="UP000239710"/>
    </source>
</evidence>
<dbReference type="GO" id="GO:0003677">
    <property type="term" value="F:DNA binding"/>
    <property type="evidence" value="ECO:0007669"/>
    <property type="project" value="UniProtKB-KW"/>
</dbReference>
<gene>
    <name evidence="15" type="ORF">XBLMG947_4089</name>
    <name evidence="14" type="ORF">XbrCFBP1976_20785</name>
</gene>
<evidence type="ECO:0000256" key="8">
    <source>
        <dbReference type="ARBA" id="ARBA00023125"/>
    </source>
</evidence>
<evidence type="ECO:0000256" key="3">
    <source>
        <dbReference type="ARBA" id="ARBA00022705"/>
    </source>
</evidence>
<keyword evidence="7" id="KW-0067">ATP-binding</keyword>
<keyword evidence="2" id="KW-0639">Primosome</keyword>
<dbReference type="InterPro" id="IPR007694">
    <property type="entry name" value="DNA_helicase_DnaB-like_C"/>
</dbReference>
<dbReference type="InterPro" id="IPR036185">
    <property type="entry name" value="DNA_heli_DnaB-like_N_sf"/>
</dbReference>
<keyword evidence="8" id="KW-0238">DNA-binding</keyword>